<dbReference type="PANTHER" id="PTHR38614">
    <property type="entry name" value="PROTEIN CBG09954"/>
    <property type="match status" value="1"/>
</dbReference>
<proteinExistence type="predicted"/>
<evidence type="ECO:0000313" key="2">
    <source>
        <dbReference type="Proteomes" id="UP000095281"/>
    </source>
</evidence>
<name>A0A1I8B5W8_MELHA</name>
<evidence type="ECO:0000256" key="1">
    <source>
        <dbReference type="SAM" id="Phobius"/>
    </source>
</evidence>
<feature type="transmembrane region" description="Helical" evidence="1">
    <location>
        <begin position="210"/>
        <end position="230"/>
    </location>
</feature>
<dbReference type="PANTHER" id="PTHR38614:SF1">
    <property type="entry name" value="G_PROTEIN_RECEP_F1_2 DOMAIN-CONTAINING PROTEIN"/>
    <property type="match status" value="1"/>
</dbReference>
<keyword evidence="1" id="KW-0812">Transmembrane</keyword>
<dbReference type="InterPro" id="IPR010601">
    <property type="entry name" value="DUF1182"/>
</dbReference>
<organism evidence="2 3">
    <name type="scientific">Meloidogyne hapla</name>
    <name type="common">Root-knot nematode worm</name>
    <dbReference type="NCBI Taxonomy" id="6305"/>
    <lineage>
        <taxon>Eukaryota</taxon>
        <taxon>Metazoa</taxon>
        <taxon>Ecdysozoa</taxon>
        <taxon>Nematoda</taxon>
        <taxon>Chromadorea</taxon>
        <taxon>Rhabditida</taxon>
        <taxon>Tylenchina</taxon>
        <taxon>Tylenchomorpha</taxon>
        <taxon>Tylenchoidea</taxon>
        <taxon>Meloidogynidae</taxon>
        <taxon>Meloidogyninae</taxon>
        <taxon>Meloidogyne</taxon>
    </lineage>
</organism>
<dbReference type="Gene3D" id="1.20.1070.10">
    <property type="entry name" value="Rhodopsin 7-helix transmembrane proteins"/>
    <property type="match status" value="1"/>
</dbReference>
<keyword evidence="1" id="KW-0472">Membrane</keyword>
<dbReference type="Proteomes" id="UP000095281">
    <property type="component" value="Unplaced"/>
</dbReference>
<reference evidence="3" key="1">
    <citation type="submission" date="2016-11" db="UniProtKB">
        <authorList>
            <consortium name="WormBaseParasite"/>
        </authorList>
    </citation>
    <scope>IDENTIFICATION</scope>
</reference>
<keyword evidence="1" id="KW-1133">Transmembrane helix</keyword>
<dbReference type="OMA" id="VCYFLFP"/>
<protein>
    <submittedName>
        <fullName evidence="3">G_PROTEIN_RECEP_F1_2 domain-containing protein</fullName>
    </submittedName>
</protein>
<evidence type="ECO:0000313" key="3">
    <source>
        <dbReference type="WBParaSite" id="MhA1_Contig1405.frz3.gene1"/>
    </source>
</evidence>
<keyword evidence="2" id="KW-1185">Reference proteome</keyword>
<dbReference type="WBParaSite" id="MhA1_Contig1405.frz3.gene1">
    <property type="protein sequence ID" value="MhA1_Contig1405.frz3.gene1"/>
    <property type="gene ID" value="MhA1_Contig1405.frz3.gene1"/>
</dbReference>
<feature type="transmembrane region" description="Helical" evidence="1">
    <location>
        <begin position="242"/>
        <end position="267"/>
    </location>
</feature>
<feature type="transmembrane region" description="Helical" evidence="1">
    <location>
        <begin position="118"/>
        <end position="137"/>
    </location>
</feature>
<feature type="transmembrane region" description="Helical" evidence="1">
    <location>
        <begin position="157"/>
        <end position="183"/>
    </location>
</feature>
<dbReference type="AlphaFoldDB" id="A0A1I8B5W8"/>
<feature type="transmembrane region" description="Helical" evidence="1">
    <location>
        <begin position="38"/>
        <end position="59"/>
    </location>
</feature>
<dbReference type="SUPFAM" id="SSF81321">
    <property type="entry name" value="Family A G protein-coupled receptor-like"/>
    <property type="match status" value="1"/>
</dbReference>
<sequence length="345" mass="39987">MSSFFKEVTDHELLYNPKSEDSLKYGVSALPGYLPNSIIYTIFYLLALPPNICLLYMGLRTDLITSRTRLSLFICSFVRTVLYNTSYVCYFLFPLLAVDQYLFICQNVELKISWLKRIVAICFAIPMAVAIYDLFLQDVILYDYMFKYIRMSLYTNMFFFLVLAPSFFAFSFICNILVLLSIIQRQSKTNRKQCGRSLNPRQLQQHKSIIYTYILQAFFPLALATPYYIACLCLMYDVDIPLLWFIVGEGIISLHPLSNALITLILLRPYREAFKKLIRKGIKQKNRPNWPSKIQRLLSAPPEINTDTEGENNNKKLFYNTAIITNLDGEEPFCATYNNVTAVSL</sequence>
<accession>A0A1I8B5W8</accession>